<keyword evidence="1 3" id="KW-0732">Signal</keyword>
<organism evidence="4 5">
    <name type="scientific">Dichomitus squalens</name>
    <dbReference type="NCBI Taxonomy" id="114155"/>
    <lineage>
        <taxon>Eukaryota</taxon>
        <taxon>Fungi</taxon>
        <taxon>Dikarya</taxon>
        <taxon>Basidiomycota</taxon>
        <taxon>Agaricomycotina</taxon>
        <taxon>Agaricomycetes</taxon>
        <taxon>Polyporales</taxon>
        <taxon>Polyporaceae</taxon>
        <taxon>Dichomitus</taxon>
    </lineage>
</organism>
<feature type="signal peptide" evidence="3">
    <location>
        <begin position="1"/>
        <end position="16"/>
    </location>
</feature>
<keyword evidence="5" id="KW-1185">Reference proteome</keyword>
<dbReference type="InterPro" id="IPR018466">
    <property type="entry name" value="Kre9/Knh1-like_N"/>
</dbReference>
<feature type="compositionally biased region" description="Polar residues" evidence="2">
    <location>
        <begin position="211"/>
        <end position="222"/>
    </location>
</feature>
<reference evidence="4 5" key="1">
    <citation type="submission" date="2019-01" db="EMBL/GenBank/DDBJ databases">
        <title>Draft genome sequences of three monokaryotic isolates of the white-rot basidiomycete fungus Dichomitus squalens.</title>
        <authorList>
            <consortium name="DOE Joint Genome Institute"/>
            <person name="Lopez S.C."/>
            <person name="Andreopoulos B."/>
            <person name="Pangilinan J."/>
            <person name="Lipzen A."/>
            <person name="Riley R."/>
            <person name="Ahrendt S."/>
            <person name="Ng V."/>
            <person name="Barry K."/>
            <person name="Daum C."/>
            <person name="Grigoriev I.V."/>
            <person name="Hilden K.S."/>
            <person name="Makela M.R."/>
            <person name="de Vries R.P."/>
        </authorList>
    </citation>
    <scope>NUCLEOTIDE SEQUENCE [LARGE SCALE GENOMIC DNA]</scope>
    <source>
        <strain evidence="4 5">CBS 464.89</strain>
    </source>
</reference>
<evidence type="ECO:0000256" key="2">
    <source>
        <dbReference type="SAM" id="MobiDB-lite"/>
    </source>
</evidence>
<accession>A0A4Q9Q8K8</accession>
<dbReference type="STRING" id="114155.A0A4Q9Q8K8"/>
<feature type="region of interest" description="Disordered" evidence="2">
    <location>
        <begin position="119"/>
        <end position="293"/>
    </location>
</feature>
<sequence>MSALLALAILSARALAALTPTAPGPGDTFAAGSPCTIKWDADTSGTWTNVSIYLMTGPNNNMTRLVTVTSGLDGTDTSLSPYNWTCPEVDPYSTIYFYQFTNGDDAQDSQWTTRFTITSQSGDSVEPEHPTQPDGDSVPWGEGHVSSEDDDESPKHGHSKSTSSTNDTPQSGTDDQGDGTADMSTDDDSQDGQSKHVEDASTSPFAKPFSAVTSLGTKSLPSPNLPTRPPKSGSISKEVSFPTISLPRKARPPMQVSPSSVSPASGTSTRSQMGPGISNMDNSLQLASAGSTQRGQRWKATATLYWLLAAMLL</sequence>
<protein>
    <submittedName>
        <fullName evidence="4">Ser-Thr-rich glycosyl-phosphatidyl-inositol-anchored membrane family-domain-containing protein</fullName>
    </submittedName>
</protein>
<dbReference type="AlphaFoldDB" id="A0A4Q9Q8K8"/>
<feature type="compositionally biased region" description="Low complexity" evidence="2">
    <location>
        <begin position="256"/>
        <end position="271"/>
    </location>
</feature>
<name>A0A4Q9Q8K8_9APHY</name>
<dbReference type="Proteomes" id="UP000292082">
    <property type="component" value="Unassembled WGS sequence"/>
</dbReference>
<evidence type="ECO:0000256" key="1">
    <source>
        <dbReference type="ARBA" id="ARBA00022729"/>
    </source>
</evidence>
<evidence type="ECO:0000313" key="4">
    <source>
        <dbReference type="EMBL" id="TBU63907.1"/>
    </source>
</evidence>
<evidence type="ECO:0000313" key="5">
    <source>
        <dbReference type="Proteomes" id="UP000292082"/>
    </source>
</evidence>
<evidence type="ECO:0000256" key="3">
    <source>
        <dbReference type="SAM" id="SignalP"/>
    </source>
</evidence>
<dbReference type="InterPro" id="IPR052982">
    <property type="entry name" value="SRP1/TIP1-like"/>
</dbReference>
<feature type="compositionally biased region" description="Polar residues" evidence="2">
    <location>
        <begin position="279"/>
        <end position="293"/>
    </location>
</feature>
<proteinExistence type="predicted"/>
<dbReference type="EMBL" id="ML145087">
    <property type="protein sequence ID" value="TBU63907.1"/>
    <property type="molecule type" value="Genomic_DNA"/>
</dbReference>
<gene>
    <name evidence="4" type="ORF">BD310DRAFT_1035112</name>
</gene>
<feature type="chain" id="PRO_5043388872" evidence="3">
    <location>
        <begin position="17"/>
        <end position="313"/>
    </location>
</feature>
<feature type="compositionally biased region" description="Polar residues" evidence="2">
    <location>
        <begin position="160"/>
        <end position="174"/>
    </location>
</feature>
<dbReference type="PANTHER" id="PTHR40633">
    <property type="entry name" value="MATRIX PROTEIN, PUTATIVE (AFU_ORTHOLOGUE AFUA_8G05410)-RELATED"/>
    <property type="match status" value="1"/>
</dbReference>
<dbReference type="PANTHER" id="PTHR40633:SF1">
    <property type="entry name" value="GPI ANCHORED SERINE-THREONINE RICH PROTEIN (AFU_ORTHOLOGUE AFUA_1G03630)"/>
    <property type="match status" value="1"/>
</dbReference>
<dbReference type="Pfam" id="PF10342">
    <property type="entry name" value="Kre9_KNH"/>
    <property type="match status" value="1"/>
</dbReference>